<protein>
    <submittedName>
        <fullName evidence="1">FAD/NAD(P)-binding domain-containing protein</fullName>
    </submittedName>
</protein>
<dbReference type="EMBL" id="MU277199">
    <property type="protein sequence ID" value="KAI0064298.1"/>
    <property type="molecule type" value="Genomic_DNA"/>
</dbReference>
<organism evidence="1 2">
    <name type="scientific">Artomyces pyxidatus</name>
    <dbReference type="NCBI Taxonomy" id="48021"/>
    <lineage>
        <taxon>Eukaryota</taxon>
        <taxon>Fungi</taxon>
        <taxon>Dikarya</taxon>
        <taxon>Basidiomycota</taxon>
        <taxon>Agaricomycotina</taxon>
        <taxon>Agaricomycetes</taxon>
        <taxon>Russulales</taxon>
        <taxon>Auriscalpiaceae</taxon>
        <taxon>Artomyces</taxon>
    </lineage>
</organism>
<name>A0ACB8T820_9AGAM</name>
<reference evidence="1" key="2">
    <citation type="journal article" date="2022" name="New Phytol.">
        <title>Evolutionary transition to the ectomycorrhizal habit in the genomes of a hyperdiverse lineage of mushroom-forming fungi.</title>
        <authorList>
            <person name="Looney B."/>
            <person name="Miyauchi S."/>
            <person name="Morin E."/>
            <person name="Drula E."/>
            <person name="Courty P.E."/>
            <person name="Kohler A."/>
            <person name="Kuo A."/>
            <person name="LaButti K."/>
            <person name="Pangilinan J."/>
            <person name="Lipzen A."/>
            <person name="Riley R."/>
            <person name="Andreopoulos W."/>
            <person name="He G."/>
            <person name="Johnson J."/>
            <person name="Nolan M."/>
            <person name="Tritt A."/>
            <person name="Barry K.W."/>
            <person name="Grigoriev I.V."/>
            <person name="Nagy L.G."/>
            <person name="Hibbett D."/>
            <person name="Henrissat B."/>
            <person name="Matheny P.B."/>
            <person name="Labbe J."/>
            <person name="Martin F.M."/>
        </authorList>
    </citation>
    <scope>NUCLEOTIDE SEQUENCE</scope>
    <source>
        <strain evidence="1">HHB10654</strain>
    </source>
</reference>
<sequence>MSKRADRQSIVVVGGGGAGALIARMLSAKINPTTQSLTLVTARPFAVHLPAAIRMTTTSEDKLEEKVLIPYDQLFVKGNGKLKVGRVVSIEDRKEAAGGEVVLENGERIAYDVLILAPGSTWSGPLDLPDSKEDVLDHIRSWRRKFENSKSVILAGGGAVGIEYAGEIREFYPRKKVTIVHSDELLLNKAYPNKYRKRIEKDIRSHGVNIVFNDYIDNFDKVPVTTRSGRTVEGDLVIPTFGSHPATEFIASLGSGVLTERGLVRVEPTLQVRGHKNIFAAGDVIEWDEQKQVAKAPKHGEVVVANVLSYLSGTRPGKEYKGQPELIIITNGKTGGIAYLGFLWGITLGNWFSSMMKGKGLMIDMQRKGYGLSS</sequence>
<evidence type="ECO:0000313" key="2">
    <source>
        <dbReference type="Proteomes" id="UP000814140"/>
    </source>
</evidence>
<keyword evidence="2" id="KW-1185">Reference proteome</keyword>
<accession>A0ACB8T820</accession>
<reference evidence="1" key="1">
    <citation type="submission" date="2021-03" db="EMBL/GenBank/DDBJ databases">
        <authorList>
            <consortium name="DOE Joint Genome Institute"/>
            <person name="Ahrendt S."/>
            <person name="Looney B.P."/>
            <person name="Miyauchi S."/>
            <person name="Morin E."/>
            <person name="Drula E."/>
            <person name="Courty P.E."/>
            <person name="Chicoki N."/>
            <person name="Fauchery L."/>
            <person name="Kohler A."/>
            <person name="Kuo A."/>
            <person name="Labutti K."/>
            <person name="Pangilinan J."/>
            <person name="Lipzen A."/>
            <person name="Riley R."/>
            <person name="Andreopoulos W."/>
            <person name="He G."/>
            <person name="Johnson J."/>
            <person name="Barry K.W."/>
            <person name="Grigoriev I.V."/>
            <person name="Nagy L."/>
            <person name="Hibbett D."/>
            <person name="Henrissat B."/>
            <person name="Matheny P.B."/>
            <person name="Labbe J."/>
            <person name="Martin F."/>
        </authorList>
    </citation>
    <scope>NUCLEOTIDE SEQUENCE</scope>
    <source>
        <strain evidence="1">HHB10654</strain>
    </source>
</reference>
<evidence type="ECO:0000313" key="1">
    <source>
        <dbReference type="EMBL" id="KAI0064298.1"/>
    </source>
</evidence>
<dbReference type="Proteomes" id="UP000814140">
    <property type="component" value="Unassembled WGS sequence"/>
</dbReference>
<gene>
    <name evidence="1" type="ORF">BV25DRAFT_1800770</name>
</gene>
<comment type="caution">
    <text evidence="1">The sequence shown here is derived from an EMBL/GenBank/DDBJ whole genome shotgun (WGS) entry which is preliminary data.</text>
</comment>
<proteinExistence type="predicted"/>